<dbReference type="Pfam" id="PF12320">
    <property type="entry name" value="SbcD_C"/>
    <property type="match status" value="1"/>
</dbReference>
<dbReference type="AlphaFoldDB" id="A9KNM2"/>
<dbReference type="NCBIfam" id="TIGR00619">
    <property type="entry name" value="sbcd"/>
    <property type="match status" value="1"/>
</dbReference>
<name>A9KNM2_LACP7</name>
<dbReference type="CDD" id="cd00840">
    <property type="entry name" value="MPP_Mre11_N"/>
    <property type="match status" value="1"/>
</dbReference>
<dbReference type="EMBL" id="CP000885">
    <property type="protein sequence ID" value="ABX41623.1"/>
    <property type="molecule type" value="Genomic_DNA"/>
</dbReference>
<dbReference type="InterPro" id="IPR026843">
    <property type="entry name" value="SbcD_C"/>
</dbReference>
<feature type="domain" description="Calcineurin-like phosphoesterase" evidence="8">
    <location>
        <begin position="1"/>
        <end position="216"/>
    </location>
</feature>
<evidence type="ECO:0000256" key="1">
    <source>
        <dbReference type="ARBA" id="ARBA00010555"/>
    </source>
</evidence>
<evidence type="ECO:0000313" key="10">
    <source>
        <dbReference type="EMBL" id="ABX41623.1"/>
    </source>
</evidence>
<keyword evidence="7" id="KW-0255">Endonuclease</keyword>
<keyword evidence="4 7" id="KW-0540">Nuclease</keyword>
<dbReference type="GO" id="GO:0004519">
    <property type="term" value="F:endonuclease activity"/>
    <property type="evidence" value="ECO:0007669"/>
    <property type="project" value="UniProtKB-KW"/>
</dbReference>
<dbReference type="InterPro" id="IPR029052">
    <property type="entry name" value="Metallo-depent_PP-like"/>
</dbReference>
<dbReference type="RefSeq" id="WP_012199277.1">
    <property type="nucleotide sequence ID" value="NC_010001.1"/>
</dbReference>
<proteinExistence type="inferred from homology"/>
<evidence type="ECO:0000256" key="7">
    <source>
        <dbReference type="RuleBase" id="RU363069"/>
    </source>
</evidence>
<dbReference type="PANTHER" id="PTHR30337">
    <property type="entry name" value="COMPONENT OF ATP-DEPENDENT DSDNA EXONUCLEASE"/>
    <property type="match status" value="1"/>
</dbReference>
<sequence length="375" mass="42554">MKFMHLSDLHIGKRVNEFSMIEDQTYILQKILELADEEKPDAVLIAGDVYDKNLPTIEGVNLLDDFLSDLHKRKIPVFMISGNHDSAERLNFASRILRNNEVYIAGTYQGEIARYTLNDGHGPVNIYLLPFVKPAIASVYHEGIESYHDAVKAILAAAKVNKAERNILVAHQFVTAGDISPECCDSENISVGGLDNVDVSVFDDFEYVALGHLHGPQRIGRDTVRYAGSPLKYSFSEAKQKKSVTMVTIDTKGEIKQEYIPLIPLRDMRQLKGPIDELLNPKNYHNGNTKDYIHATLTDEEEIYDAIGRIRSIYPNVMRIEFDNSKTKPNETAKLVAEDVIRKDPLCLFEEFFKNQNNVSMSDEQNEIMKKLLFE</sequence>
<protein>
    <recommendedName>
        <fullName evidence="3 7">Nuclease SbcCD subunit D</fullName>
    </recommendedName>
</protein>
<gene>
    <name evidence="7" type="primary">sbcD</name>
    <name evidence="10" type="ordered locus">Cphy_1245</name>
</gene>
<comment type="subunit">
    <text evidence="2 7">Heterodimer of SbcC and SbcD.</text>
</comment>
<dbReference type="InterPro" id="IPR050535">
    <property type="entry name" value="DNA_Repair-Maintenance_Comp"/>
</dbReference>
<dbReference type="GO" id="GO:0008408">
    <property type="term" value="F:3'-5' exonuclease activity"/>
    <property type="evidence" value="ECO:0007669"/>
    <property type="project" value="InterPro"/>
</dbReference>
<keyword evidence="5 7" id="KW-0378">Hydrolase</keyword>
<dbReference type="KEGG" id="cpy:Cphy_1245"/>
<dbReference type="InterPro" id="IPR004593">
    <property type="entry name" value="SbcD"/>
</dbReference>
<organism evidence="10 11">
    <name type="scientific">Lachnoclostridium phytofermentans (strain ATCC 700394 / DSM 18823 / ISDg)</name>
    <name type="common">Clostridium phytofermentans</name>
    <dbReference type="NCBI Taxonomy" id="357809"/>
    <lineage>
        <taxon>Bacteria</taxon>
        <taxon>Bacillati</taxon>
        <taxon>Bacillota</taxon>
        <taxon>Clostridia</taxon>
        <taxon>Lachnospirales</taxon>
        <taxon>Lachnospiraceae</taxon>
    </lineage>
</organism>
<dbReference type="HOGENOM" id="CLU_038045_0_1_9"/>
<accession>A9KNM2</accession>
<keyword evidence="7" id="KW-0235">DNA replication</keyword>
<dbReference type="PANTHER" id="PTHR30337:SF0">
    <property type="entry name" value="NUCLEASE SBCCD SUBUNIT D"/>
    <property type="match status" value="1"/>
</dbReference>
<keyword evidence="7" id="KW-0233">DNA recombination</keyword>
<evidence type="ECO:0000256" key="6">
    <source>
        <dbReference type="ARBA" id="ARBA00022839"/>
    </source>
</evidence>
<keyword evidence="11" id="KW-1185">Reference proteome</keyword>
<dbReference type="STRING" id="357809.Cphy_1245"/>
<evidence type="ECO:0000256" key="2">
    <source>
        <dbReference type="ARBA" id="ARBA00011322"/>
    </source>
</evidence>
<dbReference type="eggNOG" id="COG0420">
    <property type="taxonomic scope" value="Bacteria"/>
</dbReference>
<dbReference type="SUPFAM" id="SSF56300">
    <property type="entry name" value="Metallo-dependent phosphatases"/>
    <property type="match status" value="1"/>
</dbReference>
<evidence type="ECO:0000259" key="9">
    <source>
        <dbReference type="Pfam" id="PF12320"/>
    </source>
</evidence>
<dbReference type="Pfam" id="PF00149">
    <property type="entry name" value="Metallophos"/>
    <property type="match status" value="1"/>
</dbReference>
<comment type="similarity">
    <text evidence="1 7">Belongs to the SbcD family.</text>
</comment>
<dbReference type="InterPro" id="IPR041796">
    <property type="entry name" value="Mre11_N"/>
</dbReference>
<evidence type="ECO:0000313" key="11">
    <source>
        <dbReference type="Proteomes" id="UP000000370"/>
    </source>
</evidence>
<feature type="domain" description="Nuclease SbcCD subunit D C-terminal" evidence="9">
    <location>
        <begin position="264"/>
        <end position="356"/>
    </location>
</feature>
<dbReference type="GO" id="GO:0006260">
    <property type="term" value="P:DNA replication"/>
    <property type="evidence" value="ECO:0007669"/>
    <property type="project" value="UniProtKB-KW"/>
</dbReference>
<dbReference type="Proteomes" id="UP000000370">
    <property type="component" value="Chromosome"/>
</dbReference>
<keyword evidence="6 7" id="KW-0269">Exonuclease</keyword>
<dbReference type="GO" id="GO:0006310">
    <property type="term" value="P:DNA recombination"/>
    <property type="evidence" value="ECO:0007669"/>
    <property type="project" value="UniProtKB-KW"/>
</dbReference>
<dbReference type="Gene3D" id="3.60.21.10">
    <property type="match status" value="1"/>
</dbReference>
<dbReference type="InterPro" id="IPR004843">
    <property type="entry name" value="Calcineurin-like_PHP"/>
</dbReference>
<evidence type="ECO:0000259" key="8">
    <source>
        <dbReference type="Pfam" id="PF00149"/>
    </source>
</evidence>
<dbReference type="OrthoDB" id="9773856at2"/>
<evidence type="ECO:0000256" key="5">
    <source>
        <dbReference type="ARBA" id="ARBA00022801"/>
    </source>
</evidence>
<evidence type="ECO:0000256" key="3">
    <source>
        <dbReference type="ARBA" id="ARBA00013365"/>
    </source>
</evidence>
<reference evidence="11" key="1">
    <citation type="submission" date="2007-11" db="EMBL/GenBank/DDBJ databases">
        <title>Complete genome sequence of Clostridium phytofermentans ISDg.</title>
        <authorList>
            <person name="Leschine S.B."/>
            <person name="Warnick T.A."/>
            <person name="Blanchard J.L."/>
            <person name="Schnell D.J."/>
            <person name="Petit E.L."/>
            <person name="LaTouf W.G."/>
            <person name="Copeland A."/>
            <person name="Lucas S."/>
            <person name="Lapidus A."/>
            <person name="Barry K."/>
            <person name="Glavina del Rio T."/>
            <person name="Dalin E."/>
            <person name="Tice H."/>
            <person name="Pitluck S."/>
            <person name="Kiss H."/>
            <person name="Brettin T."/>
            <person name="Bruce D."/>
            <person name="Detter J.C."/>
            <person name="Han C."/>
            <person name="Kuske C."/>
            <person name="Schmutz J."/>
            <person name="Larimer F."/>
            <person name="Land M."/>
            <person name="Hauser L."/>
            <person name="Kyrpides N."/>
            <person name="Kim E.A."/>
            <person name="Richardson P."/>
        </authorList>
    </citation>
    <scope>NUCLEOTIDE SEQUENCE [LARGE SCALE GENOMIC DNA]</scope>
    <source>
        <strain evidence="11">ATCC 700394 / DSM 18823 / ISDg</strain>
    </source>
</reference>
<evidence type="ECO:0000256" key="4">
    <source>
        <dbReference type="ARBA" id="ARBA00022722"/>
    </source>
</evidence>
<comment type="function">
    <text evidence="7">SbcCD cleaves DNA hairpin structures. These structures can inhibit DNA replication and are intermediates in certain DNA recombination reactions. The complex acts as a 3'-&gt;5' double strand exonuclease that can open hairpins. It also has a 5' single-strand endonuclease activity.</text>
</comment>